<feature type="transmembrane region" description="Helical" evidence="1">
    <location>
        <begin position="6"/>
        <end position="25"/>
    </location>
</feature>
<dbReference type="RefSeq" id="WP_323357787.1">
    <property type="nucleotide sequence ID" value="NZ_JAYGHY010000070.1"/>
</dbReference>
<name>A0ABU5SZP9_9CYAN</name>
<protein>
    <submittedName>
        <fullName evidence="2">Phage holin family protein</fullName>
    </submittedName>
</protein>
<evidence type="ECO:0000256" key="1">
    <source>
        <dbReference type="SAM" id="Phobius"/>
    </source>
</evidence>
<keyword evidence="1" id="KW-1133">Transmembrane helix</keyword>
<sequence length="140" mass="15042">MGPFVWLLQWPIRALILLLVARLPLGVEMASFPVALLSAVVIGLLGTLLIWPLKLILGPIWAVTSLGGIISPVSFLFNWLITIILFGLAAWLIQGFRLRNGLVSAILGALAYSVLSTVVLRWLGLEIPFTRAMAAATGVG</sequence>
<organism evidence="2 3">
    <name type="scientific">Cyanobium gracile UHCC 0281</name>
    <dbReference type="NCBI Taxonomy" id="3110309"/>
    <lineage>
        <taxon>Bacteria</taxon>
        <taxon>Bacillati</taxon>
        <taxon>Cyanobacteriota</taxon>
        <taxon>Cyanophyceae</taxon>
        <taxon>Synechococcales</taxon>
        <taxon>Prochlorococcaceae</taxon>
        <taxon>Cyanobium</taxon>
    </lineage>
</organism>
<keyword evidence="1" id="KW-0812">Transmembrane</keyword>
<dbReference type="Pfam" id="PF04020">
    <property type="entry name" value="Phage_holin_4_2"/>
    <property type="match status" value="1"/>
</dbReference>
<dbReference type="InterPro" id="IPR007165">
    <property type="entry name" value="Phage_holin_4_2"/>
</dbReference>
<proteinExistence type="predicted"/>
<feature type="transmembrane region" description="Helical" evidence="1">
    <location>
        <begin position="32"/>
        <end position="53"/>
    </location>
</feature>
<dbReference type="EMBL" id="JAYGHY010000070">
    <property type="protein sequence ID" value="MEA5443825.1"/>
    <property type="molecule type" value="Genomic_DNA"/>
</dbReference>
<gene>
    <name evidence="2" type="ORF">VB739_14805</name>
</gene>
<evidence type="ECO:0000313" key="2">
    <source>
        <dbReference type="EMBL" id="MEA5443825.1"/>
    </source>
</evidence>
<keyword evidence="1" id="KW-0472">Membrane</keyword>
<dbReference type="Proteomes" id="UP001302329">
    <property type="component" value="Unassembled WGS sequence"/>
</dbReference>
<feature type="transmembrane region" description="Helical" evidence="1">
    <location>
        <begin position="73"/>
        <end position="93"/>
    </location>
</feature>
<reference evidence="2 3" key="1">
    <citation type="submission" date="2023-12" db="EMBL/GenBank/DDBJ databases">
        <title>Baltic Sea Cyanobacteria.</title>
        <authorList>
            <person name="Delbaje E."/>
            <person name="Fewer D.P."/>
            <person name="Shishido T.K."/>
        </authorList>
    </citation>
    <scope>NUCLEOTIDE SEQUENCE [LARGE SCALE GENOMIC DNA]</scope>
    <source>
        <strain evidence="2 3">UHCC 0281</strain>
    </source>
</reference>
<feature type="transmembrane region" description="Helical" evidence="1">
    <location>
        <begin position="105"/>
        <end position="123"/>
    </location>
</feature>
<accession>A0ABU5SZP9</accession>
<keyword evidence="3" id="KW-1185">Reference proteome</keyword>
<evidence type="ECO:0000313" key="3">
    <source>
        <dbReference type="Proteomes" id="UP001302329"/>
    </source>
</evidence>
<comment type="caution">
    <text evidence="2">The sequence shown here is derived from an EMBL/GenBank/DDBJ whole genome shotgun (WGS) entry which is preliminary data.</text>
</comment>